<dbReference type="Pfam" id="PF03992">
    <property type="entry name" value="ABM"/>
    <property type="match status" value="1"/>
</dbReference>
<evidence type="ECO:0000313" key="3">
    <source>
        <dbReference type="Proteomes" id="UP001430306"/>
    </source>
</evidence>
<dbReference type="PANTHER" id="PTHR33336:SF3">
    <property type="entry name" value="ABM DOMAIN-CONTAINING PROTEIN"/>
    <property type="match status" value="1"/>
</dbReference>
<dbReference type="EMBL" id="JAJKFW010000023">
    <property type="protein sequence ID" value="MCC9643218.1"/>
    <property type="molecule type" value="Genomic_DNA"/>
</dbReference>
<dbReference type="GO" id="GO:0004497">
    <property type="term" value="F:monooxygenase activity"/>
    <property type="evidence" value="ECO:0007669"/>
    <property type="project" value="UniProtKB-KW"/>
</dbReference>
<feature type="domain" description="ABM" evidence="1">
    <location>
        <begin position="4"/>
        <end position="92"/>
    </location>
</feature>
<keyword evidence="3" id="KW-1185">Reference proteome</keyword>
<gene>
    <name evidence="2" type="ORF">LOC71_13115</name>
</gene>
<dbReference type="RefSeq" id="WP_230274158.1">
    <property type="nucleotide sequence ID" value="NZ_JAJKFW010000023.1"/>
</dbReference>
<protein>
    <submittedName>
        <fullName evidence="2">Antibiotic biosynthesis monooxygenase</fullName>
    </submittedName>
</protein>
<evidence type="ECO:0000259" key="1">
    <source>
        <dbReference type="PROSITE" id="PS51725"/>
    </source>
</evidence>
<evidence type="ECO:0000313" key="2">
    <source>
        <dbReference type="EMBL" id="MCC9643218.1"/>
    </source>
</evidence>
<dbReference type="PANTHER" id="PTHR33336">
    <property type="entry name" value="QUINOL MONOOXYGENASE YGIN-RELATED"/>
    <property type="match status" value="1"/>
</dbReference>
<reference evidence="2" key="1">
    <citation type="submission" date="2021-11" db="EMBL/GenBank/DDBJ databases">
        <title>Genome sequence.</title>
        <authorList>
            <person name="Sun Q."/>
        </authorList>
    </citation>
    <scope>NUCLEOTIDE SEQUENCE</scope>
    <source>
        <strain evidence="2">JC740</strain>
    </source>
</reference>
<dbReference type="Gene3D" id="3.30.70.100">
    <property type="match status" value="1"/>
</dbReference>
<proteinExistence type="predicted"/>
<name>A0ABS8NI26_9BACT</name>
<dbReference type="InterPro" id="IPR050744">
    <property type="entry name" value="AI-2_Isomerase_LsrG"/>
</dbReference>
<comment type="caution">
    <text evidence="2">The sequence shown here is derived from an EMBL/GenBank/DDBJ whole genome shotgun (WGS) entry which is preliminary data.</text>
</comment>
<dbReference type="Proteomes" id="UP001430306">
    <property type="component" value="Unassembled WGS sequence"/>
</dbReference>
<keyword evidence="2" id="KW-0560">Oxidoreductase</keyword>
<keyword evidence="2" id="KW-0503">Monooxygenase</keyword>
<dbReference type="InterPro" id="IPR011008">
    <property type="entry name" value="Dimeric_a/b-barrel"/>
</dbReference>
<dbReference type="SUPFAM" id="SSF54909">
    <property type="entry name" value="Dimeric alpha+beta barrel"/>
    <property type="match status" value="1"/>
</dbReference>
<sequence length="96" mass="11152">MAKLTIVASIKVKSDQVDFVKSQLENLVPITREEAGCVQYDLHQDNENPAHFLFFEIWESRELWQDHTNNDHIKAYQAATEGMVEEFVLHELTHIA</sequence>
<organism evidence="2 3">
    <name type="scientific">Rhodopirellula halodulae</name>
    <dbReference type="NCBI Taxonomy" id="2894198"/>
    <lineage>
        <taxon>Bacteria</taxon>
        <taxon>Pseudomonadati</taxon>
        <taxon>Planctomycetota</taxon>
        <taxon>Planctomycetia</taxon>
        <taxon>Pirellulales</taxon>
        <taxon>Pirellulaceae</taxon>
        <taxon>Rhodopirellula</taxon>
    </lineage>
</organism>
<dbReference type="InterPro" id="IPR007138">
    <property type="entry name" value="ABM_dom"/>
</dbReference>
<dbReference type="PROSITE" id="PS51725">
    <property type="entry name" value="ABM"/>
    <property type="match status" value="1"/>
</dbReference>
<accession>A0ABS8NI26</accession>